<feature type="non-terminal residue" evidence="1">
    <location>
        <position position="1543"/>
    </location>
</feature>
<dbReference type="Proteomes" id="UP000831701">
    <property type="component" value="Chromosome 1"/>
</dbReference>
<protein>
    <submittedName>
        <fullName evidence="1">Uncharacterized protein</fullName>
    </submittedName>
</protein>
<organism evidence="1 2">
    <name type="scientific">Scortum barcoo</name>
    <name type="common">barcoo grunter</name>
    <dbReference type="NCBI Taxonomy" id="214431"/>
    <lineage>
        <taxon>Eukaryota</taxon>
        <taxon>Metazoa</taxon>
        <taxon>Chordata</taxon>
        <taxon>Craniata</taxon>
        <taxon>Vertebrata</taxon>
        <taxon>Euteleostomi</taxon>
        <taxon>Actinopterygii</taxon>
        <taxon>Neopterygii</taxon>
        <taxon>Teleostei</taxon>
        <taxon>Neoteleostei</taxon>
        <taxon>Acanthomorphata</taxon>
        <taxon>Eupercaria</taxon>
        <taxon>Centrarchiformes</taxon>
        <taxon>Terapontoidei</taxon>
        <taxon>Terapontidae</taxon>
        <taxon>Scortum</taxon>
    </lineage>
</organism>
<dbReference type="EMBL" id="CM041531">
    <property type="protein sequence ID" value="KAI3377619.1"/>
    <property type="molecule type" value="Genomic_DNA"/>
</dbReference>
<evidence type="ECO:0000313" key="2">
    <source>
        <dbReference type="Proteomes" id="UP000831701"/>
    </source>
</evidence>
<comment type="caution">
    <text evidence="1">The sequence shown here is derived from an EMBL/GenBank/DDBJ whole genome shotgun (WGS) entry which is preliminary data.</text>
</comment>
<accession>A0ACB8XCY7</accession>
<evidence type="ECO:0000313" key="1">
    <source>
        <dbReference type="EMBL" id="KAI3377619.1"/>
    </source>
</evidence>
<keyword evidence="2" id="KW-1185">Reference proteome</keyword>
<gene>
    <name evidence="1" type="ORF">L3Q82_008775</name>
</gene>
<proteinExistence type="predicted"/>
<feature type="non-terminal residue" evidence="1">
    <location>
        <position position="1"/>
    </location>
</feature>
<name>A0ACB8XCY7_9TELE</name>
<sequence>NQNQNNTFFYFLPFSTRCIEELEDLLEESEVNESKLLQVGRFVAMLLKPSGSFEGLDFYASKNEVKANTAVTNGDLSVELPRELDAGSNNTIVFCMFTWPEINETIGEASGVLYGSRLVGLSVRGKNISGLQERVNITMNLTLGVNDSQTPTCQFLNFTTKTFSSDGCLTLWKPGQNHVTCSCDHLTYFGVLMVSALLSSTHEKILTYITLTGCSLSLIALVISVLLFIINRKIRADVSMKVHINLTIALILLNMHFLPSEMVAAQSSTGFCFYMAFALHYSLLATFSWMALEGFHIYLLLVRVFNIYVRRYLLKLTLVGWGVPAVIVSLVLIIKRDTYGCVSLDLSNSSSSKICYIVNYKVKMVTTVGVFVLVFIFNVIMLIMTAQRILSLHKKKEFGKSDFDRAKRDTCTLLGLIILLGIPWGLVFFSFGSLTIPGLYLFCILNSLQGLHNLGRAMVPLLLLLLLRGLLAIEDICKIQHIAFVCLLFLRSVCLHIENGTIDISINSSSTISAGITDDLHHNVKCAKNGSPCLFRCSNTILFKEFHCLEVNVTTTNGIDVYTMNEHTTCSLYSCNDTVILPLIKSLDDVSSKQKEMMQLIYFRDSCEQLFMSNYDVRKSFIDVERKIIHNIMATSPLEGGGSRNYNLNILSLNVVNISEADLSSTGTNPRIQVEVPQLLPQNSSFVPDTFLPVDALRSIPKEKRIIGLVSYMQHKHFQMRDPIAEVHWKILSYISYIGCGLSVFFTVLSIVIYVFSRNHGRDHGISIHVSLSGALFLLNTTFLLTEWGATVRADWVCVFVAALMHYALLCCFTWMAIEALHLYLLLIKVFNTYYKHYLVKLSLLGWGLPGVIVAISLAVKDFKQFYGVTQITMSGTNQTNAICWITDDSFFYSLNLVYFTIIFIFNSGILIAVASSICKTKQVFRNNSRLEAGAKGETWREAGRFSESCRSGLTVLGLTCLMGTTWGLAFLGSGYVNYPILYLFCILNSTQGVLSFLSCVCLMSVFILFFSFTRVKLHSPTDHECVSLLSPRNSKKVTQGPLLTGIKDSYSTSVTTVKATVSQIYCENVLHDCQVITPWTRCFEDTIGSCRPRGRVFPANFIRMMVNSSQKAEMGLALHHRFHIPSSALQRSREAGFEGDVLLVATVINSTYFKLSPPRRQGRRGFTPVQVQHRQGIVMGGLVLAVRAGNHPVSNLSEPIILTFKHDKQVENGTCVFWQESDVEDSQTGHWSTDGCATSHNGTEFICSCNHLSFFAVLVNPVVSVDKSNAVTLSYITYAGSALSVIFTIISLIIYICLHRRRPEKAIGVHMQLTGALLCLHLIFLVCSFWVWRLTDNEEDWVCRALGLFLHWSVLATFTWTALEGFHLYLLLVRVFNIYVRKYLLKLSLVGWGLPTLTVMVCGILGVYGKYSLRDGSNQNTTVQMCWMSSTFPHMRVVSYITTLAFPCLLILGNSCMLGLVVFKIWRLRGSSGGIHSTGSLKKMNREKGMRLLKDCATVLGLSCLLGLPWGLASTTYISLAGIYVFTILNSLQGQYVHHPHM</sequence>
<reference evidence="1" key="1">
    <citation type="submission" date="2022-04" db="EMBL/GenBank/DDBJ databases">
        <title>Jade perch genome.</title>
        <authorList>
            <person name="Chao B."/>
        </authorList>
    </citation>
    <scope>NUCLEOTIDE SEQUENCE</scope>
    <source>
        <strain evidence="1">CB-2022</strain>
    </source>
</reference>